<feature type="transmembrane region" description="Helical" evidence="1">
    <location>
        <begin position="62"/>
        <end position="86"/>
    </location>
</feature>
<evidence type="ECO:0000313" key="2">
    <source>
        <dbReference type="EMBL" id="TQN52552.1"/>
    </source>
</evidence>
<dbReference type="RefSeq" id="WP_075322725.1">
    <property type="nucleotide sequence ID" value="NZ_SZUV01000001.1"/>
</dbReference>
<evidence type="ECO:0008006" key="4">
    <source>
        <dbReference type="Google" id="ProtNLM"/>
    </source>
</evidence>
<keyword evidence="1" id="KW-0812">Transmembrane</keyword>
<keyword evidence="1" id="KW-1133">Transmembrane helix</keyword>
<gene>
    <name evidence="2" type="ORF">DLNHIDIE_02444</name>
</gene>
<accession>A0A543Q886</accession>
<keyword evidence="1" id="KW-0472">Membrane</keyword>
<proteinExistence type="predicted"/>
<evidence type="ECO:0000256" key="1">
    <source>
        <dbReference type="SAM" id="Phobius"/>
    </source>
</evidence>
<comment type="caution">
    <text evidence="2">The sequence shown here is derived from an EMBL/GenBank/DDBJ whole genome shotgun (WGS) entry which is preliminary data.</text>
</comment>
<feature type="transmembrane region" description="Helical" evidence="1">
    <location>
        <begin position="36"/>
        <end position="56"/>
    </location>
</feature>
<sequence>MYRHPYDDYNRDKMVLRDWMAMDRTVFAAARTFNDYIKIFITAVIATIVFLVIFNGKIWDEVIYLGLIFAGMMLVAGLFLLVQAYLHHRNLHHE</sequence>
<dbReference type="Proteomes" id="UP000315403">
    <property type="component" value="Unassembled WGS sequence"/>
</dbReference>
<evidence type="ECO:0000313" key="3">
    <source>
        <dbReference type="Proteomes" id="UP000315403"/>
    </source>
</evidence>
<dbReference type="EMBL" id="SZUV01000001">
    <property type="protein sequence ID" value="TQN52552.1"/>
    <property type="molecule type" value="Genomic_DNA"/>
</dbReference>
<organism evidence="2 3">
    <name type="scientific">Acidithiobacillus thiooxidans ATCC 19377</name>
    <dbReference type="NCBI Taxonomy" id="637390"/>
    <lineage>
        <taxon>Bacteria</taxon>
        <taxon>Pseudomonadati</taxon>
        <taxon>Pseudomonadota</taxon>
        <taxon>Acidithiobacillia</taxon>
        <taxon>Acidithiobacillales</taxon>
        <taxon>Acidithiobacillaceae</taxon>
        <taxon>Acidithiobacillus</taxon>
    </lineage>
</organism>
<reference evidence="2 3" key="1">
    <citation type="submission" date="2019-03" db="EMBL/GenBank/DDBJ databases">
        <title>New insights into Acidothiobacillus thiooxidans sulfur metabolism through coupled gene expression, solution geochemistry, microscopy and spectroscopy analyses.</title>
        <authorList>
            <person name="Camacho D."/>
            <person name="Frazao R."/>
            <person name="Fouillen A."/>
            <person name="Nanci A."/>
            <person name="Lang B.F."/>
            <person name="Apte S.C."/>
            <person name="Baron C."/>
            <person name="Warren L.A."/>
        </authorList>
    </citation>
    <scope>NUCLEOTIDE SEQUENCE [LARGE SCALE GENOMIC DNA]</scope>
    <source>
        <strain evidence="2 3">ATCC 19377</strain>
    </source>
</reference>
<dbReference type="AlphaFoldDB" id="A0A543Q886"/>
<name>A0A543Q886_ACITH</name>
<protein>
    <recommendedName>
        <fullName evidence="4">DUF202 domain-containing protein</fullName>
    </recommendedName>
</protein>